<accession>A0A853LXC8</accession>
<organism evidence="1 2">
    <name type="scientific">Mycobacterium colombiense</name>
    <dbReference type="NCBI Taxonomy" id="339268"/>
    <lineage>
        <taxon>Bacteria</taxon>
        <taxon>Bacillati</taxon>
        <taxon>Actinomycetota</taxon>
        <taxon>Actinomycetes</taxon>
        <taxon>Mycobacteriales</taxon>
        <taxon>Mycobacteriaceae</taxon>
        <taxon>Mycobacterium</taxon>
        <taxon>Mycobacterium avium complex (MAC)</taxon>
    </lineage>
</organism>
<dbReference type="EMBL" id="LZLG01000085">
    <property type="protein sequence ID" value="OBJ59775.1"/>
    <property type="molecule type" value="Genomic_DNA"/>
</dbReference>
<dbReference type="Proteomes" id="UP000093894">
    <property type="component" value="Unassembled WGS sequence"/>
</dbReference>
<gene>
    <name evidence="1" type="ORF">A5628_10300</name>
</gene>
<dbReference type="AlphaFoldDB" id="A0A853LXC8"/>
<protein>
    <recommendedName>
        <fullName evidence="3">MarR family transcriptional regulator</fullName>
    </recommendedName>
</protein>
<comment type="caution">
    <text evidence="1">The sequence shown here is derived from an EMBL/GenBank/DDBJ whole genome shotgun (WGS) entry which is preliminary data.</text>
</comment>
<evidence type="ECO:0000313" key="1">
    <source>
        <dbReference type="EMBL" id="OBJ59775.1"/>
    </source>
</evidence>
<dbReference type="RefSeq" id="WP_065054617.1">
    <property type="nucleotide sequence ID" value="NZ_LZKW01000207.1"/>
</dbReference>
<evidence type="ECO:0008006" key="3">
    <source>
        <dbReference type="Google" id="ProtNLM"/>
    </source>
</evidence>
<sequence length="62" mass="6767">MLRNDESGPATARLFFRPLNENTRVALAGLPDADLTATHKVFAALIDALRCFQDELGEAPKP</sequence>
<evidence type="ECO:0000313" key="2">
    <source>
        <dbReference type="Proteomes" id="UP000093894"/>
    </source>
</evidence>
<name>A0A853LXC8_9MYCO</name>
<proteinExistence type="predicted"/>
<reference evidence="1 2" key="1">
    <citation type="submission" date="2016-06" db="EMBL/GenBank/DDBJ databases">
        <authorList>
            <person name="Sutton G."/>
            <person name="Brinkac L."/>
            <person name="Sanka R."/>
            <person name="Adams M."/>
            <person name="Lau E."/>
            <person name="Garcia-Basteiro A."/>
            <person name="Lopez-Varela E."/>
            <person name="Palencia S."/>
        </authorList>
    </citation>
    <scope>NUCLEOTIDE SEQUENCE [LARGE SCALE GENOMIC DNA]</scope>
    <source>
        <strain evidence="1 2">1164983.0</strain>
    </source>
</reference>